<keyword evidence="2" id="KW-1185">Reference proteome</keyword>
<accession>A0A2Z6ET64</accession>
<proteinExistence type="predicted"/>
<dbReference type="KEGG" id="mcys:MCB1EB_0420"/>
<dbReference type="AlphaFoldDB" id="A0A2Z6ET64"/>
<dbReference type="RefSeq" id="WP_126353831.1">
    <property type="nucleotide sequence ID" value="NZ_AP018150.1"/>
</dbReference>
<dbReference type="Pfam" id="PF11863">
    <property type="entry name" value="DUF3383"/>
    <property type="match status" value="1"/>
</dbReference>
<gene>
    <name evidence="1" type="ORF">MCB1EB_0420</name>
</gene>
<evidence type="ECO:0000313" key="1">
    <source>
        <dbReference type="EMBL" id="BBE08581.1"/>
    </source>
</evidence>
<protein>
    <submittedName>
        <fullName evidence="1">Uncharacterized protein</fullName>
    </submittedName>
</protein>
<organism evidence="1 2">
    <name type="scientific">Mycoavidus cysteinexigens</name>
    <dbReference type="NCBI Taxonomy" id="1553431"/>
    <lineage>
        <taxon>Bacteria</taxon>
        <taxon>Pseudomonadati</taxon>
        <taxon>Pseudomonadota</taxon>
        <taxon>Betaproteobacteria</taxon>
        <taxon>Burkholderiales</taxon>
        <taxon>Burkholderiaceae</taxon>
        <taxon>Mycoavidus</taxon>
    </lineage>
</organism>
<dbReference type="Proteomes" id="UP000282597">
    <property type="component" value="Chromosome"/>
</dbReference>
<reference evidence="1 2" key="1">
    <citation type="journal article" date="2018" name="Microbes Environ.">
        <title>Comparative Genomic Insights into Endofungal Lifestyles of Two Bacterial Endosymbionts, Mycoavidus cysteinexigens and Burkholderia rhizoxinica.</title>
        <authorList>
            <person name="Sharmin D."/>
            <person name="Guo Y."/>
            <person name="Nishizawa T."/>
            <person name="Ohshima S."/>
            <person name="Sato Y."/>
            <person name="Takashima Y."/>
            <person name="Narisawa K."/>
            <person name="Ohta H."/>
        </authorList>
    </citation>
    <scope>NUCLEOTIDE SEQUENCE [LARGE SCALE GENOMIC DNA]</scope>
    <source>
        <strain evidence="1 2">B1-EB</strain>
    </source>
</reference>
<evidence type="ECO:0000313" key="2">
    <source>
        <dbReference type="Proteomes" id="UP000282597"/>
    </source>
</evidence>
<dbReference type="EMBL" id="AP018150">
    <property type="protein sequence ID" value="BBE08581.1"/>
    <property type="molecule type" value="Genomic_DNA"/>
</dbReference>
<name>A0A2Z6ET64_9BURK</name>
<sequence length="507" mass="55563">MPTSLPLSEIVNVQLNVQPLAPSRRDFGVLNLMTPEAGQVFNDAHTLYAEYANANSVEQAFGSHSVTAQAARLFFAQTPRPKRLVVSRWVRIKRTLAATHSKLYGGPMTATLEQLKAVSVGYFSIKVGSSLKNYSKINLSTASSYEEIATLITAKTSTDKLTVRWDSTGQRFIVEADQAGASRTLSLMNSDGQPLTVSSSPSYLGTLLKLDSADAYSVAGTDAVTLEAQSLTEALSQLEARFNHWYALNILHPLTDVQIKEVANWVLAADKKILGLTTSNPQHLEPSFLNVFKQLADQKNERVVALYDKDNPHEVLSWLARALSVNFAGNNTTITMKFKQLPGVTPHPLTLTEANQCKALGINYYTYFDETAMVAEGTVLGGRFFDEVHSLDWFVDAVQKEVVATLHRSPTKIPLTDAGTHQLLAAVESVCREGVRNGAFAAGVWRGDPFGHCHTGERLEEGFYVWVDTVDRLSSSDREARKAPPIQVALKLAGAIHAADILVNFDR</sequence>
<dbReference type="InterPro" id="IPR021808">
    <property type="entry name" value="DUF3383"/>
</dbReference>